<evidence type="ECO:0000313" key="1">
    <source>
        <dbReference type="EMBL" id="KAE8545338.1"/>
    </source>
</evidence>
<dbReference type="SUPFAM" id="SSF54001">
    <property type="entry name" value="Cysteine proteinases"/>
    <property type="match status" value="1"/>
</dbReference>
<sequence length="135" mass="15348">MTLNDLLNVPYLANGRQPDGADCYGLTRLARVHLFGKPWMPEHGAVEGSDKRALTKAMLKESVNYRICEPRPGAIACCYRGRLCTHIAIVVEVDGRLMILETDEPSTFMFEAHGPRLVNLKHLERRFLKVVYYDD</sequence>
<dbReference type="RefSeq" id="WP_153740899.1">
    <property type="nucleotide sequence ID" value="NZ_WBMP01000009.1"/>
</dbReference>
<reference evidence="1 2" key="1">
    <citation type="submission" date="2019-10" db="EMBL/GenBank/DDBJ databases">
        <title>Draft genome sequence of Marinobacter hydrocarbonoclasticus NCT7M from the microbiome of the marine copepod.</title>
        <authorList>
            <person name="Nuttall R."/>
            <person name="Sharma G."/>
            <person name="Moisander P."/>
        </authorList>
    </citation>
    <scope>NUCLEOTIDE SEQUENCE [LARGE SCALE GENOMIC DNA]</scope>
    <source>
        <strain evidence="1 2">NCT7M</strain>
    </source>
</reference>
<proteinExistence type="predicted"/>
<organism evidence="1 2">
    <name type="scientific">Marinobacter nauticus</name>
    <name type="common">Marinobacter hydrocarbonoclasticus</name>
    <name type="synonym">Marinobacter aquaeolei</name>
    <dbReference type="NCBI Taxonomy" id="2743"/>
    <lineage>
        <taxon>Bacteria</taxon>
        <taxon>Pseudomonadati</taxon>
        <taxon>Pseudomonadota</taxon>
        <taxon>Gammaproteobacteria</taxon>
        <taxon>Pseudomonadales</taxon>
        <taxon>Marinobacteraceae</taxon>
        <taxon>Marinobacter</taxon>
    </lineage>
</organism>
<name>A0A833JPF8_MARNT</name>
<comment type="caution">
    <text evidence="1">The sequence shown here is derived from an EMBL/GenBank/DDBJ whole genome shotgun (WGS) entry which is preliminary data.</text>
</comment>
<keyword evidence="1" id="KW-0378">Hydrolase</keyword>
<dbReference type="AlphaFoldDB" id="A0A833JPF8"/>
<dbReference type="EMBL" id="WBMP01000009">
    <property type="protein sequence ID" value="KAE8545338.1"/>
    <property type="molecule type" value="Genomic_DNA"/>
</dbReference>
<dbReference type="Proteomes" id="UP000469950">
    <property type="component" value="Unassembled WGS sequence"/>
</dbReference>
<dbReference type="GO" id="GO:0016787">
    <property type="term" value="F:hydrolase activity"/>
    <property type="evidence" value="ECO:0007669"/>
    <property type="project" value="UniProtKB-KW"/>
</dbReference>
<dbReference type="InterPro" id="IPR038765">
    <property type="entry name" value="Papain-like_cys_pep_sf"/>
</dbReference>
<evidence type="ECO:0000313" key="2">
    <source>
        <dbReference type="Proteomes" id="UP000469950"/>
    </source>
</evidence>
<gene>
    <name evidence="1" type="ORF">F6453_2310</name>
</gene>
<dbReference type="Gene3D" id="3.90.1720.10">
    <property type="entry name" value="endopeptidase domain like (from Nostoc punctiforme)"/>
    <property type="match status" value="1"/>
</dbReference>
<accession>A0A833JPF8</accession>
<protein>
    <submittedName>
        <fullName evidence="1">Phage peptidoglycan hydrolase</fullName>
    </submittedName>
</protein>